<dbReference type="AlphaFoldDB" id="A0A1M5BYG2"/>
<gene>
    <name evidence="2" type="ORF">SAMN02745158_03869</name>
</gene>
<dbReference type="OrthoDB" id="9808614at2"/>
<sequence length="145" mass="16859">MKITILDTDPGEEEELILKCHRIDDSLRNLLNHFKQGDTKLNVYRDGEIYRIPPGEIYYFESVDQKVFAYCRTQVYETKSKLYELERELPQHDFLRATKSSILNLNKIKSLTPAFGGRFEAVLDNGEKVIISRQYVGSLKEKLGL</sequence>
<dbReference type="PROSITE" id="PS50930">
    <property type="entry name" value="HTH_LYTTR"/>
    <property type="match status" value="1"/>
</dbReference>
<evidence type="ECO:0000259" key="1">
    <source>
        <dbReference type="PROSITE" id="PS50930"/>
    </source>
</evidence>
<dbReference type="Proteomes" id="UP000184245">
    <property type="component" value="Unassembled WGS sequence"/>
</dbReference>
<dbReference type="GO" id="GO:0000156">
    <property type="term" value="F:phosphorelay response regulator activity"/>
    <property type="evidence" value="ECO:0007669"/>
    <property type="project" value="InterPro"/>
</dbReference>
<dbReference type="Pfam" id="PF04397">
    <property type="entry name" value="LytTR"/>
    <property type="match status" value="1"/>
</dbReference>
<dbReference type="Gene3D" id="2.40.50.1020">
    <property type="entry name" value="LytTr DNA-binding domain"/>
    <property type="match status" value="1"/>
</dbReference>
<evidence type="ECO:0000313" key="2">
    <source>
        <dbReference type="EMBL" id="SHF47272.1"/>
    </source>
</evidence>
<keyword evidence="3" id="KW-1185">Reference proteome</keyword>
<dbReference type="InterPro" id="IPR046947">
    <property type="entry name" value="LytR-like"/>
</dbReference>
<organism evidence="2 3">
    <name type="scientific">Lactonifactor longoviformis DSM 17459</name>
    <dbReference type="NCBI Taxonomy" id="1122155"/>
    <lineage>
        <taxon>Bacteria</taxon>
        <taxon>Bacillati</taxon>
        <taxon>Bacillota</taxon>
        <taxon>Clostridia</taxon>
        <taxon>Eubacteriales</taxon>
        <taxon>Clostridiaceae</taxon>
        <taxon>Lactonifactor</taxon>
    </lineage>
</organism>
<dbReference type="PANTHER" id="PTHR37299:SF4">
    <property type="entry name" value="TRANSCRIPTIONAL REGULATOR"/>
    <property type="match status" value="1"/>
</dbReference>
<name>A0A1M5BYG2_9CLOT</name>
<dbReference type="RefSeq" id="WP_072854418.1">
    <property type="nucleotide sequence ID" value="NZ_FQVI01000031.1"/>
</dbReference>
<feature type="domain" description="HTH LytTR-type" evidence="1">
    <location>
        <begin position="41"/>
        <end position="145"/>
    </location>
</feature>
<protein>
    <submittedName>
        <fullName evidence="2">Transcriptional regulator, LytTR family</fullName>
    </submittedName>
</protein>
<reference evidence="2 3" key="1">
    <citation type="submission" date="2016-11" db="EMBL/GenBank/DDBJ databases">
        <authorList>
            <person name="Jaros S."/>
            <person name="Januszkiewicz K."/>
            <person name="Wedrychowicz H."/>
        </authorList>
    </citation>
    <scope>NUCLEOTIDE SEQUENCE [LARGE SCALE GENOMIC DNA]</scope>
    <source>
        <strain evidence="2 3">DSM 17459</strain>
    </source>
</reference>
<dbReference type="STRING" id="1122155.SAMN02745158_03869"/>
<dbReference type="InterPro" id="IPR007492">
    <property type="entry name" value="LytTR_DNA-bd_dom"/>
</dbReference>
<accession>A0A1M5BYG2</accession>
<dbReference type="EMBL" id="FQVI01000031">
    <property type="protein sequence ID" value="SHF47272.1"/>
    <property type="molecule type" value="Genomic_DNA"/>
</dbReference>
<dbReference type="PANTHER" id="PTHR37299">
    <property type="entry name" value="TRANSCRIPTIONAL REGULATOR-RELATED"/>
    <property type="match status" value="1"/>
</dbReference>
<proteinExistence type="predicted"/>
<evidence type="ECO:0000313" key="3">
    <source>
        <dbReference type="Proteomes" id="UP000184245"/>
    </source>
</evidence>
<dbReference type="SMART" id="SM00850">
    <property type="entry name" value="LytTR"/>
    <property type="match status" value="1"/>
</dbReference>
<dbReference type="GO" id="GO:0003677">
    <property type="term" value="F:DNA binding"/>
    <property type="evidence" value="ECO:0007669"/>
    <property type="project" value="InterPro"/>
</dbReference>